<reference evidence="1 2" key="1">
    <citation type="submission" date="2015-04" db="EMBL/GenBank/DDBJ databases">
        <title>Complete genome sequence of Schizopora paradoxa KUC8140, a cosmopolitan wood degrader in East Asia.</title>
        <authorList>
            <consortium name="DOE Joint Genome Institute"/>
            <person name="Min B."/>
            <person name="Park H."/>
            <person name="Jang Y."/>
            <person name="Kim J.-J."/>
            <person name="Kim K.H."/>
            <person name="Pangilinan J."/>
            <person name="Lipzen A."/>
            <person name="Riley R."/>
            <person name="Grigoriev I.V."/>
            <person name="Spatafora J.W."/>
            <person name="Choi I.-G."/>
        </authorList>
    </citation>
    <scope>NUCLEOTIDE SEQUENCE [LARGE SCALE GENOMIC DNA]</scope>
    <source>
        <strain evidence="1 2">KUC8140</strain>
    </source>
</reference>
<dbReference type="Proteomes" id="UP000053477">
    <property type="component" value="Unassembled WGS sequence"/>
</dbReference>
<sequence>MMRRQLHLHNRASIQDRHRRWLRLIRRRRPLPSPRRKIAAIVAIIEAAFFVGESSRTMTMREYIAFDRAGSSLQTHEEHACACPATSTSRKAVRGFRRRSPRVS</sequence>
<keyword evidence="2" id="KW-1185">Reference proteome</keyword>
<gene>
    <name evidence="1" type="ORF">SCHPADRAFT_701574</name>
</gene>
<name>A0A0H2R2U6_9AGAM</name>
<accession>A0A0H2R2U6</accession>
<dbReference type="InParanoid" id="A0A0H2R2U6"/>
<proteinExistence type="predicted"/>
<dbReference type="AlphaFoldDB" id="A0A0H2R2U6"/>
<organism evidence="1 2">
    <name type="scientific">Schizopora paradoxa</name>
    <dbReference type="NCBI Taxonomy" id="27342"/>
    <lineage>
        <taxon>Eukaryota</taxon>
        <taxon>Fungi</taxon>
        <taxon>Dikarya</taxon>
        <taxon>Basidiomycota</taxon>
        <taxon>Agaricomycotina</taxon>
        <taxon>Agaricomycetes</taxon>
        <taxon>Hymenochaetales</taxon>
        <taxon>Schizoporaceae</taxon>
        <taxon>Schizopora</taxon>
    </lineage>
</organism>
<evidence type="ECO:0000313" key="1">
    <source>
        <dbReference type="EMBL" id="KLO06085.1"/>
    </source>
</evidence>
<dbReference type="EMBL" id="KQ086239">
    <property type="protein sequence ID" value="KLO06085.1"/>
    <property type="molecule type" value="Genomic_DNA"/>
</dbReference>
<protein>
    <submittedName>
        <fullName evidence="1">Uncharacterized protein</fullName>
    </submittedName>
</protein>
<evidence type="ECO:0000313" key="2">
    <source>
        <dbReference type="Proteomes" id="UP000053477"/>
    </source>
</evidence>